<proteinExistence type="predicted"/>
<dbReference type="Pfam" id="PF03098">
    <property type="entry name" value="An_peroxidase"/>
    <property type="match status" value="2"/>
</dbReference>
<dbReference type="Gene3D" id="1.10.630.10">
    <property type="entry name" value="Cytochrome P450"/>
    <property type="match status" value="1"/>
</dbReference>
<dbReference type="GO" id="GO:0020037">
    <property type="term" value="F:heme binding"/>
    <property type="evidence" value="ECO:0007669"/>
    <property type="project" value="InterPro"/>
</dbReference>
<keyword evidence="6 7" id="KW-0408">Iron</keyword>
<dbReference type="AlphaFoldDB" id="A0A5C3MF35"/>
<dbReference type="InterPro" id="IPR050783">
    <property type="entry name" value="Oxylipin_biosynth_metab"/>
</dbReference>
<dbReference type="InterPro" id="IPR001128">
    <property type="entry name" value="Cyt_P450"/>
</dbReference>
<evidence type="ECO:0000256" key="1">
    <source>
        <dbReference type="ARBA" id="ARBA00011881"/>
    </source>
</evidence>
<dbReference type="GO" id="GO:0004601">
    <property type="term" value="F:peroxidase activity"/>
    <property type="evidence" value="ECO:0007669"/>
    <property type="project" value="InterPro"/>
</dbReference>
<dbReference type="CDD" id="cd09817">
    <property type="entry name" value="linoleate_diol_synthase_like"/>
    <property type="match status" value="1"/>
</dbReference>
<accession>A0A5C3MF35</accession>
<dbReference type="SUPFAM" id="SSF48264">
    <property type="entry name" value="Cytochrome P450"/>
    <property type="match status" value="1"/>
</dbReference>
<sequence length="1072" mass="119324">MSLNKRSSIFRRSQAITPSNGQANGSIRSQQNGHLVDSEYRHTEAPKTLRDFQDSIKRGLPLSMTASSLSAIVDLIRHSEAIDDRKLLLEHALSFVSKLEDGPISHTLQNKIIQLLYNDLTHPAATSISNKYAWRTADGSYNNIDLPEMGKAGTPYSRSVQQTHPLPKNQLPDPGLIFDTLLRREGFVKHPGGLSSLMFSFAALVIHSVFRTSHTDPNINETSSYVDLAPLYGNNQEDQNRVRMRDGRGLLHPDVFAEDRLLLLPPAVCVLLVMFSRNHNYIAKKLLEINERGTFTDPATLAGDDPVSKGKLIAQEEELFQTARLVNCGWFGSVVFSDYFSSILGLVRQGSNWSLNPFGEMRMEDHSLFERGKGNVCSVEFNCLYRWHATTSVADEKWTEHVFAQIFDGKPAEQVTANDFRYAARKAQETQPDISHWTFGGLQRQADGAFKDDDLANILHNATEEPAAAFRARGTPPVMRLNEIMGIELNRRWGVCSLNDFRQYLGLKPFTTFLEWNSDPEIADAAEKLYGHIDNLELYTGLQAEEAKPLVEGAGLCPGYTISRAILSDAIALTRGDRFFTHDFTPFNLTAWGFADCQRDPGGFGFGSTLGRLFLRNLPNNFSENGVYTFFPLMTPDSMKTHLTKLKLVDQYDLARPTPRSPVRTVTDYAEVSAVLKDASTFTTPYALRSKRVVPGKGFFPGEGEKEVVAVANGLSGSHESVEKIGAYFYEIVNKLITANSFTLVGGKTHAVDLVRDVLKAAPVYWAATDLAGIQLNTKEHPHGTYTPLQLYDILGEIYAFIFHDVELAKVKVLEARAKENIQHLLHLIKGSLNATVGSRLSIAGIVGTVSAMFSKPKKSEHHHIIKRLYELGHSTDQLANTVLALMVTSTVELSLALTNMVNLYLGTDHDSQIRTLAVNGEVQGSLNGFVYEALRIDPPFRGVYRVVNTDQTISGQSLKKDDRLFLDISTANQNEKLFTSPQVVNTSRSSKDLLVGDGAFKYLGEALTVKIMSEVLRAVFSYENLRRAPGQSGILKRFVDHTRPELNFAYLNHGQYTAEWPTSLTVQYDTA</sequence>
<keyword evidence="3 7" id="KW-0479">Metal-binding</keyword>
<name>A0A5C3MF35_9AGAR</name>
<dbReference type="Proteomes" id="UP000308652">
    <property type="component" value="Unassembled WGS sequence"/>
</dbReference>
<dbReference type="PROSITE" id="PS50292">
    <property type="entry name" value="PEROXIDASE_3"/>
    <property type="match status" value="1"/>
</dbReference>
<evidence type="ECO:0000256" key="2">
    <source>
        <dbReference type="ARBA" id="ARBA00022617"/>
    </source>
</evidence>
<dbReference type="GO" id="GO:0051213">
    <property type="term" value="F:dioxygenase activity"/>
    <property type="evidence" value="ECO:0007669"/>
    <property type="project" value="UniProtKB-KW"/>
</dbReference>
<dbReference type="GO" id="GO:0006979">
    <property type="term" value="P:response to oxidative stress"/>
    <property type="evidence" value="ECO:0007669"/>
    <property type="project" value="InterPro"/>
</dbReference>
<dbReference type="PRINTS" id="PR00457">
    <property type="entry name" value="ANPEROXIDASE"/>
</dbReference>
<feature type="region of interest" description="Disordered" evidence="8">
    <location>
        <begin position="1"/>
        <end position="31"/>
    </location>
</feature>
<evidence type="ECO:0000256" key="7">
    <source>
        <dbReference type="PIRSR" id="PIRSR619791-2"/>
    </source>
</evidence>
<evidence type="ECO:0000256" key="5">
    <source>
        <dbReference type="ARBA" id="ARBA00023002"/>
    </source>
</evidence>
<evidence type="ECO:0000256" key="4">
    <source>
        <dbReference type="ARBA" id="ARBA00022964"/>
    </source>
</evidence>
<organism evidence="9 10">
    <name type="scientific">Crucibulum laeve</name>
    <dbReference type="NCBI Taxonomy" id="68775"/>
    <lineage>
        <taxon>Eukaryota</taxon>
        <taxon>Fungi</taxon>
        <taxon>Dikarya</taxon>
        <taxon>Basidiomycota</taxon>
        <taxon>Agaricomycotina</taxon>
        <taxon>Agaricomycetes</taxon>
        <taxon>Agaricomycetidae</taxon>
        <taxon>Agaricales</taxon>
        <taxon>Agaricineae</taxon>
        <taxon>Nidulariaceae</taxon>
        <taxon>Crucibulum</taxon>
    </lineage>
</organism>
<evidence type="ECO:0000313" key="10">
    <source>
        <dbReference type="Proteomes" id="UP000308652"/>
    </source>
</evidence>
<dbReference type="OrthoDB" id="823504at2759"/>
<gene>
    <name evidence="9" type="ORF">BDQ12DRAFT_681229</name>
</gene>
<dbReference type="PANTHER" id="PTHR11903:SF37">
    <property type="entry name" value="PSI-PRODUCING OXYGENASE A"/>
    <property type="match status" value="1"/>
</dbReference>
<dbReference type="GO" id="GO:0016705">
    <property type="term" value="F:oxidoreductase activity, acting on paired donors, with incorporation or reduction of molecular oxygen"/>
    <property type="evidence" value="ECO:0007669"/>
    <property type="project" value="InterPro"/>
</dbReference>
<feature type="binding site" description="axial binding residue" evidence="7">
    <location>
        <position position="388"/>
    </location>
    <ligand>
        <name>heme b</name>
        <dbReference type="ChEBI" id="CHEBI:60344"/>
    </ligand>
    <ligandPart>
        <name>Fe</name>
        <dbReference type="ChEBI" id="CHEBI:18248"/>
    </ligandPart>
</feature>
<evidence type="ECO:0000256" key="3">
    <source>
        <dbReference type="ARBA" id="ARBA00022723"/>
    </source>
</evidence>
<dbReference type="STRING" id="68775.A0A5C3MF35"/>
<dbReference type="GO" id="GO:0004497">
    <property type="term" value="F:monooxygenase activity"/>
    <property type="evidence" value="ECO:0007669"/>
    <property type="project" value="InterPro"/>
</dbReference>
<keyword evidence="4" id="KW-0223">Dioxygenase</keyword>
<keyword evidence="2 7" id="KW-0349">Heme</keyword>
<keyword evidence="10" id="KW-1185">Reference proteome</keyword>
<protein>
    <submittedName>
        <fullName evidence="9">Linoleate diol synthase</fullName>
    </submittedName>
</protein>
<evidence type="ECO:0000313" key="9">
    <source>
        <dbReference type="EMBL" id="TFK39791.1"/>
    </source>
</evidence>
<dbReference type="InterPro" id="IPR034812">
    <property type="entry name" value="Ppo-like_N"/>
</dbReference>
<reference evidence="9 10" key="1">
    <citation type="journal article" date="2019" name="Nat. Ecol. Evol.">
        <title>Megaphylogeny resolves global patterns of mushroom evolution.</title>
        <authorList>
            <person name="Varga T."/>
            <person name="Krizsan K."/>
            <person name="Foldi C."/>
            <person name="Dima B."/>
            <person name="Sanchez-Garcia M."/>
            <person name="Sanchez-Ramirez S."/>
            <person name="Szollosi G.J."/>
            <person name="Szarkandi J.G."/>
            <person name="Papp V."/>
            <person name="Albert L."/>
            <person name="Andreopoulos W."/>
            <person name="Angelini C."/>
            <person name="Antonin V."/>
            <person name="Barry K.W."/>
            <person name="Bougher N.L."/>
            <person name="Buchanan P."/>
            <person name="Buyck B."/>
            <person name="Bense V."/>
            <person name="Catcheside P."/>
            <person name="Chovatia M."/>
            <person name="Cooper J."/>
            <person name="Damon W."/>
            <person name="Desjardin D."/>
            <person name="Finy P."/>
            <person name="Geml J."/>
            <person name="Haridas S."/>
            <person name="Hughes K."/>
            <person name="Justo A."/>
            <person name="Karasinski D."/>
            <person name="Kautmanova I."/>
            <person name="Kiss B."/>
            <person name="Kocsube S."/>
            <person name="Kotiranta H."/>
            <person name="LaButti K.M."/>
            <person name="Lechner B.E."/>
            <person name="Liimatainen K."/>
            <person name="Lipzen A."/>
            <person name="Lukacs Z."/>
            <person name="Mihaltcheva S."/>
            <person name="Morgado L.N."/>
            <person name="Niskanen T."/>
            <person name="Noordeloos M.E."/>
            <person name="Ohm R.A."/>
            <person name="Ortiz-Santana B."/>
            <person name="Ovrebo C."/>
            <person name="Racz N."/>
            <person name="Riley R."/>
            <person name="Savchenko A."/>
            <person name="Shiryaev A."/>
            <person name="Soop K."/>
            <person name="Spirin V."/>
            <person name="Szebenyi C."/>
            <person name="Tomsovsky M."/>
            <person name="Tulloss R.E."/>
            <person name="Uehling J."/>
            <person name="Grigoriev I.V."/>
            <person name="Vagvolgyi C."/>
            <person name="Papp T."/>
            <person name="Martin F.M."/>
            <person name="Miettinen O."/>
            <person name="Hibbett D.S."/>
            <person name="Nagy L.G."/>
        </authorList>
    </citation>
    <scope>NUCLEOTIDE SEQUENCE [LARGE SCALE GENOMIC DNA]</scope>
    <source>
        <strain evidence="9 10">CBS 166.37</strain>
    </source>
</reference>
<dbReference type="Gene3D" id="1.10.640.10">
    <property type="entry name" value="Haem peroxidase domain superfamily, animal type"/>
    <property type="match status" value="1"/>
</dbReference>
<comment type="subunit">
    <text evidence="1">Homotetramer.</text>
</comment>
<dbReference type="GO" id="GO:0005506">
    <property type="term" value="F:iron ion binding"/>
    <property type="evidence" value="ECO:0007669"/>
    <property type="project" value="InterPro"/>
</dbReference>
<evidence type="ECO:0000256" key="8">
    <source>
        <dbReference type="SAM" id="MobiDB-lite"/>
    </source>
</evidence>
<dbReference type="InterPro" id="IPR010255">
    <property type="entry name" value="Haem_peroxidase_sf"/>
</dbReference>
<dbReference type="PANTHER" id="PTHR11903">
    <property type="entry name" value="PROSTAGLANDIN G/H SYNTHASE"/>
    <property type="match status" value="1"/>
</dbReference>
<dbReference type="GO" id="GO:0006631">
    <property type="term" value="P:fatty acid metabolic process"/>
    <property type="evidence" value="ECO:0007669"/>
    <property type="project" value="UniProtKB-ARBA"/>
</dbReference>
<dbReference type="EMBL" id="ML213598">
    <property type="protein sequence ID" value="TFK39791.1"/>
    <property type="molecule type" value="Genomic_DNA"/>
</dbReference>
<evidence type="ECO:0000256" key="6">
    <source>
        <dbReference type="ARBA" id="ARBA00023004"/>
    </source>
</evidence>
<dbReference type="Pfam" id="PF00067">
    <property type="entry name" value="p450"/>
    <property type="match status" value="1"/>
</dbReference>
<dbReference type="InterPro" id="IPR037120">
    <property type="entry name" value="Haem_peroxidase_sf_animal"/>
</dbReference>
<dbReference type="SUPFAM" id="SSF48113">
    <property type="entry name" value="Heme-dependent peroxidases"/>
    <property type="match status" value="1"/>
</dbReference>
<dbReference type="InterPro" id="IPR036396">
    <property type="entry name" value="Cyt_P450_sf"/>
</dbReference>
<dbReference type="InterPro" id="IPR019791">
    <property type="entry name" value="Haem_peroxidase_animal"/>
</dbReference>
<keyword evidence="5" id="KW-0560">Oxidoreductase</keyword>